<feature type="region of interest" description="Disordered" evidence="5">
    <location>
        <begin position="393"/>
        <end position="422"/>
    </location>
</feature>
<evidence type="ECO:0000256" key="3">
    <source>
        <dbReference type="ARBA" id="ARBA00022741"/>
    </source>
</evidence>
<dbReference type="RefSeq" id="XP_025361459.1">
    <property type="nucleotide sequence ID" value="XM_025506451.1"/>
</dbReference>
<dbReference type="GO" id="GO:0016887">
    <property type="term" value="F:ATP hydrolysis activity"/>
    <property type="evidence" value="ECO:0007669"/>
    <property type="project" value="InterPro"/>
</dbReference>
<feature type="compositionally biased region" description="Low complexity" evidence="5">
    <location>
        <begin position="94"/>
        <end position="106"/>
    </location>
</feature>
<organism evidence="7 8">
    <name type="scientific">Jaminaea rosea</name>
    <dbReference type="NCBI Taxonomy" id="1569628"/>
    <lineage>
        <taxon>Eukaryota</taxon>
        <taxon>Fungi</taxon>
        <taxon>Dikarya</taxon>
        <taxon>Basidiomycota</taxon>
        <taxon>Ustilaginomycotina</taxon>
        <taxon>Exobasidiomycetes</taxon>
        <taxon>Microstromatales</taxon>
        <taxon>Microstromatales incertae sedis</taxon>
        <taxon>Jaminaea</taxon>
    </lineage>
</organism>
<dbReference type="InterPro" id="IPR003593">
    <property type="entry name" value="AAA+_ATPase"/>
</dbReference>
<gene>
    <name evidence="7" type="ORF">BDZ90DRAFT_232945</name>
</gene>
<evidence type="ECO:0000256" key="4">
    <source>
        <dbReference type="ARBA" id="ARBA00022840"/>
    </source>
</evidence>
<dbReference type="InterPro" id="IPR003960">
    <property type="entry name" value="ATPase_AAA_CS"/>
</dbReference>
<feature type="domain" description="AAA+ ATPase" evidence="6">
    <location>
        <begin position="160"/>
        <end position="300"/>
    </location>
</feature>
<comment type="similarity">
    <text evidence="1">Belongs to the AAA ATPase family.</text>
</comment>
<feature type="region of interest" description="Disordered" evidence="5">
    <location>
        <begin position="792"/>
        <end position="855"/>
    </location>
</feature>
<dbReference type="Gene3D" id="1.10.8.60">
    <property type="match status" value="2"/>
</dbReference>
<feature type="domain" description="AAA+ ATPase" evidence="6">
    <location>
        <begin position="558"/>
        <end position="694"/>
    </location>
</feature>
<proteinExistence type="inferred from homology"/>
<dbReference type="GO" id="GO:0005524">
    <property type="term" value="F:ATP binding"/>
    <property type="evidence" value="ECO:0007669"/>
    <property type="project" value="UniProtKB-KW"/>
</dbReference>
<evidence type="ECO:0000256" key="2">
    <source>
        <dbReference type="ARBA" id="ARBA00022737"/>
    </source>
</evidence>
<dbReference type="SUPFAM" id="SSF52540">
    <property type="entry name" value="P-loop containing nucleoside triphosphate hydrolases"/>
    <property type="match status" value="2"/>
</dbReference>
<dbReference type="PANTHER" id="PTHR23077:SF171">
    <property type="entry name" value="NUCLEAR VALOSIN-CONTAINING PROTEIN-LIKE"/>
    <property type="match status" value="1"/>
</dbReference>
<dbReference type="PANTHER" id="PTHR23077">
    <property type="entry name" value="AAA-FAMILY ATPASE"/>
    <property type="match status" value="1"/>
</dbReference>
<dbReference type="SMART" id="SM00382">
    <property type="entry name" value="AAA"/>
    <property type="match status" value="2"/>
</dbReference>
<dbReference type="Pfam" id="PF00004">
    <property type="entry name" value="AAA"/>
    <property type="match status" value="2"/>
</dbReference>
<dbReference type="FunFam" id="3.40.50.300:FF:000018">
    <property type="entry name" value="Cell division control 48"/>
    <property type="match status" value="1"/>
</dbReference>
<evidence type="ECO:0000313" key="8">
    <source>
        <dbReference type="Proteomes" id="UP000245884"/>
    </source>
</evidence>
<evidence type="ECO:0000256" key="1">
    <source>
        <dbReference type="ARBA" id="ARBA00006914"/>
    </source>
</evidence>
<feature type="compositionally biased region" description="Low complexity" evidence="5">
    <location>
        <begin position="23"/>
        <end position="68"/>
    </location>
</feature>
<feature type="compositionally biased region" description="Low complexity" evidence="5">
    <location>
        <begin position="395"/>
        <end position="406"/>
    </location>
</feature>
<evidence type="ECO:0000256" key="5">
    <source>
        <dbReference type="SAM" id="MobiDB-lite"/>
    </source>
</evidence>
<dbReference type="GO" id="GO:0003723">
    <property type="term" value="F:RNA binding"/>
    <property type="evidence" value="ECO:0007669"/>
    <property type="project" value="TreeGrafter"/>
</dbReference>
<reference evidence="7 8" key="1">
    <citation type="journal article" date="2018" name="Mol. Biol. Evol.">
        <title>Broad Genomic Sampling Reveals a Smut Pathogenic Ancestry of the Fungal Clade Ustilaginomycotina.</title>
        <authorList>
            <person name="Kijpornyongpan T."/>
            <person name="Mondo S.J."/>
            <person name="Barry K."/>
            <person name="Sandor L."/>
            <person name="Lee J."/>
            <person name="Lipzen A."/>
            <person name="Pangilinan J."/>
            <person name="LaButti K."/>
            <person name="Hainaut M."/>
            <person name="Henrissat B."/>
            <person name="Grigoriev I.V."/>
            <person name="Spatafora J.W."/>
            <person name="Aime M.C."/>
        </authorList>
    </citation>
    <scope>NUCLEOTIDE SEQUENCE [LARGE SCALE GENOMIC DNA]</scope>
    <source>
        <strain evidence="7 8">MCA 5214</strain>
    </source>
</reference>
<dbReference type="InterPro" id="IPR027417">
    <property type="entry name" value="P-loop_NTPase"/>
</dbReference>
<keyword evidence="4" id="KW-0067">ATP-binding</keyword>
<dbReference type="InterPro" id="IPR041569">
    <property type="entry name" value="AAA_lid_3"/>
</dbReference>
<protein>
    <submittedName>
        <fullName evidence="7">AAA-domain-containing protein</fullName>
    </submittedName>
</protein>
<evidence type="ECO:0000259" key="6">
    <source>
        <dbReference type="SMART" id="SM00382"/>
    </source>
</evidence>
<dbReference type="OrthoDB" id="27435at2759"/>
<dbReference type="PROSITE" id="PS00674">
    <property type="entry name" value="AAA"/>
    <property type="match status" value="1"/>
</dbReference>
<keyword evidence="8" id="KW-1185">Reference proteome</keyword>
<dbReference type="GeneID" id="37028274"/>
<dbReference type="CDD" id="cd19530">
    <property type="entry name" value="RecA-like_NVL_r2-like"/>
    <property type="match status" value="1"/>
</dbReference>
<feature type="compositionally biased region" description="Low complexity" evidence="5">
    <location>
        <begin position="816"/>
        <end position="834"/>
    </location>
</feature>
<keyword evidence="3" id="KW-0547">Nucleotide-binding</keyword>
<dbReference type="AlphaFoldDB" id="A0A316UNI5"/>
<accession>A0A316UNI5</accession>
<dbReference type="STRING" id="1569628.A0A316UNI5"/>
<evidence type="ECO:0000313" key="7">
    <source>
        <dbReference type="EMBL" id="PWN26847.1"/>
    </source>
</evidence>
<dbReference type="Proteomes" id="UP000245884">
    <property type="component" value="Unassembled WGS sequence"/>
</dbReference>
<dbReference type="GO" id="GO:0042254">
    <property type="term" value="P:ribosome biogenesis"/>
    <property type="evidence" value="ECO:0007669"/>
    <property type="project" value="TreeGrafter"/>
</dbReference>
<dbReference type="EMBL" id="KZ819670">
    <property type="protein sequence ID" value="PWN26847.1"/>
    <property type="molecule type" value="Genomic_DNA"/>
</dbReference>
<sequence length="855" mass="88298">MNASITGGWAQHSRRSRVMNLNSSAPPAGSAAAAALAAKEAAANGEVAASSSSSAAPLDGAAPDSPLPEATGASTPRTREASPIPSSSKRKLRPSTAAAGPSSSSSKRSRRPVDTAEKYAPPTSSLSDLGGIAPSIDKILELIAMPLCHPEIYSHTGVKPPRGVLLHGPPGCGKTMLAGAVAGDLGVPFLSVSAPSIVSGTSGESEATLRQTFEEAAKIAPSILFIDEIDAITPKRETAGREMERRIVAQLLTCLDDLSWDKTGGRPVMVIGATNRPDALDAALRRAGRFDHEIALGVPDEKGREHILRVLAAKLRLAGDFDFAALAKATPGYVGADLTALASAAGILAVKRIFNELGQMPEGVDQQAAMEMLSVKETVDGANADIEMEEQQVDATATGATAPATPKVEANGDDQSQEQSQGEGAIIAPASAANGAEPPQAVTQAPTTTPASLGAVPTARFFSSLPTSLATSSIATFLQSHPSPLSSSQLAPLCITNADFLQALPSVQPSSKREGFATVPDVSWADVGALHETREELSMAIVEPIRRPDLFAAVGVQASSGVLLWGPPGCGKTLLAKAVANESRANFISVKGPELLNKYVGESERAVRQVFSRARTSAPCVIFFDELDALVPRRDDSLSESSSRVVNTLLTELDGLESRGQVYVIGATNRPDMIDPAMCRPGRLDKLLYVDLPSPEERLEILRTLTKKTPLEEGGVDLEAVAKDCRADGFSGADLANLAREAAVTALKAALAEARRAGGADGQAASSNAVPRVLVSQRHFLEALDKTSPSVSAAQRAKYRGLRSRLSGNPAGKARAGGAVSGTEGAGGAAARPAGEGEGAVEGGERGNGAPEMAV</sequence>
<keyword evidence="2" id="KW-0677">Repeat</keyword>
<dbReference type="Pfam" id="PF17862">
    <property type="entry name" value="AAA_lid_3"/>
    <property type="match status" value="2"/>
</dbReference>
<dbReference type="GO" id="GO:1990275">
    <property type="term" value="F:preribosome binding"/>
    <property type="evidence" value="ECO:0007669"/>
    <property type="project" value="TreeGrafter"/>
</dbReference>
<dbReference type="FunFam" id="3.40.50.300:FF:000365">
    <property type="entry name" value="Ribosome biogenesis ATPase RIX7"/>
    <property type="match status" value="1"/>
</dbReference>
<name>A0A316UNI5_9BASI</name>
<dbReference type="InterPro" id="IPR050168">
    <property type="entry name" value="AAA_ATPase_domain"/>
</dbReference>
<feature type="region of interest" description="Disordered" evidence="5">
    <location>
        <begin position="1"/>
        <end position="127"/>
    </location>
</feature>
<dbReference type="GO" id="GO:0005634">
    <property type="term" value="C:nucleus"/>
    <property type="evidence" value="ECO:0007669"/>
    <property type="project" value="TreeGrafter"/>
</dbReference>
<dbReference type="Gene3D" id="3.40.50.300">
    <property type="entry name" value="P-loop containing nucleotide triphosphate hydrolases"/>
    <property type="match status" value="2"/>
</dbReference>
<dbReference type="InterPro" id="IPR003959">
    <property type="entry name" value="ATPase_AAA_core"/>
</dbReference>